<accession>A0ABN3LEW5</accession>
<keyword evidence="1" id="KW-1133">Transmembrane helix</keyword>
<keyword evidence="1" id="KW-0472">Membrane</keyword>
<feature type="transmembrane region" description="Helical" evidence="1">
    <location>
        <begin position="86"/>
        <end position="105"/>
    </location>
</feature>
<dbReference type="InterPro" id="IPR032531">
    <property type="entry name" value="DUF4956"/>
</dbReference>
<dbReference type="EMBL" id="BAAAQR010000002">
    <property type="protein sequence ID" value="GAA2141027.1"/>
    <property type="molecule type" value="Genomic_DNA"/>
</dbReference>
<feature type="transmembrane region" description="Helical" evidence="1">
    <location>
        <begin position="112"/>
        <end position="130"/>
    </location>
</feature>
<keyword evidence="3" id="KW-1185">Reference proteome</keyword>
<dbReference type="RefSeq" id="WP_344148849.1">
    <property type="nucleotide sequence ID" value="NZ_BAAAQR010000002.1"/>
</dbReference>
<comment type="caution">
    <text evidence="2">The sequence shown here is derived from an EMBL/GenBank/DDBJ whole genome shotgun (WGS) entry which is preliminary data.</text>
</comment>
<protein>
    <recommendedName>
        <fullName evidence="4">DUF4956 domain-containing protein</fullName>
    </recommendedName>
</protein>
<name>A0ABN3LEW5_9ACTN</name>
<evidence type="ECO:0000256" key="1">
    <source>
        <dbReference type="SAM" id="Phobius"/>
    </source>
</evidence>
<proteinExistence type="predicted"/>
<sequence>MLQDLLSSILDNLGGPARLGLDVLSMLVLVGLLYRRRAAAPEMTLVFTALNIGLFAAVSAIGSGSFPTGIGFGLFGLLSLVRLRSAAFTLKDVAYTFVALILALVNGLPERNLALVVALDAVLLVAIWVTDESRVTRPTRIVRLTLDRALTDTEAVTAEVRERMGLEPVGLTVDDVDFVRDTTRVRVRVTVEDTWWAWADAQAVTARADAAESEAADAR</sequence>
<keyword evidence="1" id="KW-0812">Transmembrane</keyword>
<organism evidence="2 3">
    <name type="scientific">Nocardioides koreensis</name>
    <dbReference type="NCBI Taxonomy" id="433651"/>
    <lineage>
        <taxon>Bacteria</taxon>
        <taxon>Bacillati</taxon>
        <taxon>Actinomycetota</taxon>
        <taxon>Actinomycetes</taxon>
        <taxon>Propionibacteriales</taxon>
        <taxon>Nocardioidaceae</taxon>
        <taxon>Nocardioides</taxon>
    </lineage>
</organism>
<reference evidence="2 3" key="1">
    <citation type="journal article" date="2019" name="Int. J. Syst. Evol. Microbiol.">
        <title>The Global Catalogue of Microorganisms (GCM) 10K type strain sequencing project: providing services to taxonomists for standard genome sequencing and annotation.</title>
        <authorList>
            <consortium name="The Broad Institute Genomics Platform"/>
            <consortium name="The Broad Institute Genome Sequencing Center for Infectious Disease"/>
            <person name="Wu L."/>
            <person name="Ma J."/>
        </authorList>
    </citation>
    <scope>NUCLEOTIDE SEQUENCE [LARGE SCALE GENOMIC DNA]</scope>
    <source>
        <strain evidence="2 3">JCM 16022</strain>
    </source>
</reference>
<feature type="transmembrane region" description="Helical" evidence="1">
    <location>
        <begin position="46"/>
        <end position="66"/>
    </location>
</feature>
<evidence type="ECO:0008006" key="4">
    <source>
        <dbReference type="Google" id="ProtNLM"/>
    </source>
</evidence>
<feature type="transmembrane region" description="Helical" evidence="1">
    <location>
        <begin position="15"/>
        <end position="34"/>
    </location>
</feature>
<evidence type="ECO:0000313" key="3">
    <source>
        <dbReference type="Proteomes" id="UP001501771"/>
    </source>
</evidence>
<dbReference type="Pfam" id="PF16316">
    <property type="entry name" value="DUF4956"/>
    <property type="match status" value="1"/>
</dbReference>
<dbReference type="Proteomes" id="UP001501771">
    <property type="component" value="Unassembled WGS sequence"/>
</dbReference>
<gene>
    <name evidence="2" type="ORF">GCM10009844_11180</name>
</gene>
<evidence type="ECO:0000313" key="2">
    <source>
        <dbReference type="EMBL" id="GAA2141027.1"/>
    </source>
</evidence>